<evidence type="ECO:0000256" key="1">
    <source>
        <dbReference type="SAM" id="SignalP"/>
    </source>
</evidence>
<organism evidence="2 3">
    <name type="scientific">Saccharopolyspora shandongensis</name>
    <dbReference type="NCBI Taxonomy" id="418495"/>
    <lineage>
        <taxon>Bacteria</taxon>
        <taxon>Bacillati</taxon>
        <taxon>Actinomycetota</taxon>
        <taxon>Actinomycetes</taxon>
        <taxon>Pseudonocardiales</taxon>
        <taxon>Pseudonocardiaceae</taxon>
        <taxon>Saccharopolyspora</taxon>
    </lineage>
</organism>
<evidence type="ECO:0000313" key="3">
    <source>
        <dbReference type="Proteomes" id="UP000199529"/>
    </source>
</evidence>
<keyword evidence="1" id="KW-0732">Signal</keyword>
<dbReference type="RefSeq" id="WP_093269321.1">
    <property type="nucleotide sequence ID" value="NZ_FNOK01000025.1"/>
</dbReference>
<feature type="chain" id="PRO_5011473313" evidence="1">
    <location>
        <begin position="24"/>
        <end position="294"/>
    </location>
</feature>
<dbReference type="AlphaFoldDB" id="A0A1H3J7T9"/>
<accession>A0A1H3J7T9</accession>
<dbReference type="EMBL" id="FNOK01000025">
    <property type="protein sequence ID" value="SDY35619.1"/>
    <property type="molecule type" value="Genomic_DNA"/>
</dbReference>
<keyword evidence="3" id="KW-1185">Reference proteome</keyword>
<dbReference type="Proteomes" id="UP000199529">
    <property type="component" value="Unassembled WGS sequence"/>
</dbReference>
<reference evidence="3" key="1">
    <citation type="submission" date="2016-10" db="EMBL/GenBank/DDBJ databases">
        <authorList>
            <person name="Varghese N."/>
            <person name="Submissions S."/>
        </authorList>
    </citation>
    <scope>NUCLEOTIDE SEQUENCE [LARGE SCALE GENOMIC DNA]</scope>
    <source>
        <strain evidence="3">CGMCC 4.3530</strain>
    </source>
</reference>
<proteinExistence type="predicted"/>
<name>A0A1H3J7T9_9PSEU</name>
<evidence type="ECO:0000313" key="2">
    <source>
        <dbReference type="EMBL" id="SDY35619.1"/>
    </source>
</evidence>
<protein>
    <submittedName>
        <fullName evidence="2">Uncharacterized protein</fullName>
    </submittedName>
</protein>
<dbReference type="OrthoDB" id="452682at2"/>
<gene>
    <name evidence="2" type="ORF">SAMN05216215_102525</name>
</gene>
<feature type="signal peptide" evidence="1">
    <location>
        <begin position="1"/>
        <end position="23"/>
    </location>
</feature>
<sequence>MHRSLVGAVSLALVLASPGTATAAPDQADWQPVGDGTESGISGIALVDATPEATEAIIVRDNKKDGENRASWLSLRQGQVTGAEPLDWQGELPVDLEAIEAIPGSPGEYIALASDGSACHVRIDRSGATVLGTFELPDRADDENYEGFGLLAADGRLFAVWAERGEDDRPATLRAAEFDEERLEFGEAQTQEFRAPYPTKDVRHVSDLKLRADGRIVVSSASDSGDDGPFDSAVFAAGTLTVDGGEPRLTIDQEPEPLGEFPGHKVEALIEVGGGLLLGSDDENAGGSVLTTGS</sequence>